<reference evidence="2" key="2">
    <citation type="journal article" date="2021" name="Genome Biol. Evol.">
        <title>Developing a high-quality reference genome for a parasitic bivalve with doubly uniparental inheritance (Bivalvia: Unionida).</title>
        <authorList>
            <person name="Smith C.H."/>
        </authorList>
    </citation>
    <scope>NUCLEOTIDE SEQUENCE</scope>
    <source>
        <strain evidence="2">CHS0354</strain>
        <tissue evidence="2">Mantle</tissue>
    </source>
</reference>
<dbReference type="Proteomes" id="UP001195483">
    <property type="component" value="Unassembled WGS sequence"/>
</dbReference>
<feature type="region of interest" description="Disordered" evidence="1">
    <location>
        <begin position="1"/>
        <end position="106"/>
    </location>
</feature>
<evidence type="ECO:0000313" key="3">
    <source>
        <dbReference type="Proteomes" id="UP001195483"/>
    </source>
</evidence>
<comment type="caution">
    <text evidence="2">The sequence shown here is derived from an EMBL/GenBank/DDBJ whole genome shotgun (WGS) entry which is preliminary data.</text>
</comment>
<feature type="compositionally biased region" description="Basic and acidic residues" evidence="1">
    <location>
        <begin position="55"/>
        <end position="96"/>
    </location>
</feature>
<gene>
    <name evidence="2" type="ORF">CHS0354_028552</name>
</gene>
<evidence type="ECO:0000256" key="1">
    <source>
        <dbReference type="SAM" id="MobiDB-lite"/>
    </source>
</evidence>
<keyword evidence="3" id="KW-1185">Reference proteome</keyword>
<feature type="compositionally biased region" description="Basic residues" evidence="1">
    <location>
        <begin position="97"/>
        <end position="106"/>
    </location>
</feature>
<feature type="compositionally biased region" description="Basic residues" evidence="1">
    <location>
        <begin position="13"/>
        <end position="31"/>
    </location>
</feature>
<protein>
    <submittedName>
        <fullName evidence="2">Uncharacterized protein</fullName>
    </submittedName>
</protein>
<reference evidence="2" key="3">
    <citation type="submission" date="2023-05" db="EMBL/GenBank/DDBJ databases">
        <authorList>
            <person name="Smith C.H."/>
        </authorList>
    </citation>
    <scope>NUCLEOTIDE SEQUENCE</scope>
    <source>
        <strain evidence="2">CHS0354</strain>
        <tissue evidence="2">Mantle</tissue>
    </source>
</reference>
<accession>A0AAE0WEB6</accession>
<organism evidence="2 3">
    <name type="scientific">Potamilus streckersoni</name>
    <dbReference type="NCBI Taxonomy" id="2493646"/>
    <lineage>
        <taxon>Eukaryota</taxon>
        <taxon>Metazoa</taxon>
        <taxon>Spiralia</taxon>
        <taxon>Lophotrochozoa</taxon>
        <taxon>Mollusca</taxon>
        <taxon>Bivalvia</taxon>
        <taxon>Autobranchia</taxon>
        <taxon>Heteroconchia</taxon>
        <taxon>Palaeoheterodonta</taxon>
        <taxon>Unionida</taxon>
        <taxon>Unionoidea</taxon>
        <taxon>Unionidae</taxon>
        <taxon>Ambleminae</taxon>
        <taxon>Lampsilini</taxon>
        <taxon>Potamilus</taxon>
    </lineage>
</organism>
<evidence type="ECO:0000313" key="2">
    <source>
        <dbReference type="EMBL" id="KAK3611069.1"/>
    </source>
</evidence>
<dbReference type="EMBL" id="JAEAOA010001707">
    <property type="protein sequence ID" value="KAK3611069.1"/>
    <property type="molecule type" value="Genomic_DNA"/>
</dbReference>
<reference evidence="2" key="1">
    <citation type="journal article" date="2021" name="Genome Biol. Evol.">
        <title>A High-Quality Reference Genome for a Parasitic Bivalve with Doubly Uniparental Inheritance (Bivalvia: Unionida).</title>
        <authorList>
            <person name="Smith C.H."/>
        </authorList>
    </citation>
    <scope>NUCLEOTIDE SEQUENCE</scope>
    <source>
        <strain evidence="2">CHS0354</strain>
    </source>
</reference>
<name>A0AAE0WEB6_9BIVA</name>
<proteinExistence type="predicted"/>
<dbReference type="AlphaFoldDB" id="A0AAE0WEB6"/>
<sequence>MPGDTEKTLQPKNSRKKKQTASQCSHKRTTLPRRGENCASRQPNQPKQPLLKVGAELHGKEENDQQKKPGSRQHETAVKKEADVNDTETRANENRSVKKQRKRTQV</sequence>